<organism evidence="1">
    <name type="scientific">Tanacetum cinerariifolium</name>
    <name type="common">Dalmatian daisy</name>
    <name type="synonym">Chrysanthemum cinerariifolium</name>
    <dbReference type="NCBI Taxonomy" id="118510"/>
    <lineage>
        <taxon>Eukaryota</taxon>
        <taxon>Viridiplantae</taxon>
        <taxon>Streptophyta</taxon>
        <taxon>Embryophyta</taxon>
        <taxon>Tracheophyta</taxon>
        <taxon>Spermatophyta</taxon>
        <taxon>Magnoliopsida</taxon>
        <taxon>eudicotyledons</taxon>
        <taxon>Gunneridae</taxon>
        <taxon>Pentapetalae</taxon>
        <taxon>asterids</taxon>
        <taxon>campanulids</taxon>
        <taxon>Asterales</taxon>
        <taxon>Asteraceae</taxon>
        <taxon>Asteroideae</taxon>
        <taxon>Anthemideae</taxon>
        <taxon>Anthemidinae</taxon>
        <taxon>Tanacetum</taxon>
    </lineage>
</organism>
<comment type="caution">
    <text evidence="1">The sequence shown here is derived from an EMBL/GenBank/DDBJ whole genome shotgun (WGS) entry which is preliminary data.</text>
</comment>
<feature type="non-terminal residue" evidence="1">
    <location>
        <position position="1"/>
    </location>
</feature>
<accession>A0A699V0V8</accession>
<evidence type="ECO:0000313" key="1">
    <source>
        <dbReference type="EMBL" id="GFD28400.1"/>
    </source>
</evidence>
<sequence length="89" mass="9684">AILICLASVNATLDSTSNPFVFGTDADCLLLPDWVTLAGVLSLVPLATGADLDLERVTVYDDFGESWITHVIVLLRVLVVHLIYQVFPQ</sequence>
<reference evidence="1" key="1">
    <citation type="journal article" date="2019" name="Sci. Rep.">
        <title>Draft genome of Tanacetum cinerariifolium, the natural source of mosquito coil.</title>
        <authorList>
            <person name="Yamashiro T."/>
            <person name="Shiraishi A."/>
            <person name="Satake H."/>
            <person name="Nakayama K."/>
        </authorList>
    </citation>
    <scope>NUCLEOTIDE SEQUENCE</scope>
</reference>
<proteinExistence type="predicted"/>
<gene>
    <name evidence="1" type="ORF">Tci_900369</name>
</gene>
<dbReference type="AlphaFoldDB" id="A0A699V0V8"/>
<dbReference type="EMBL" id="BKCJ011384993">
    <property type="protein sequence ID" value="GFD28400.1"/>
    <property type="molecule type" value="Genomic_DNA"/>
</dbReference>
<name>A0A699V0V8_TANCI</name>
<protein>
    <submittedName>
        <fullName evidence="1">Uncharacterized protein</fullName>
    </submittedName>
</protein>